<dbReference type="Proteomes" id="UP000008281">
    <property type="component" value="Unassembled WGS sequence"/>
</dbReference>
<dbReference type="eggNOG" id="KOG0600">
    <property type="taxonomic scope" value="Eukaryota"/>
</dbReference>
<keyword evidence="4" id="KW-0418">Kinase</keyword>
<dbReference type="GO" id="GO:0004674">
    <property type="term" value="F:protein serine/threonine kinase activity"/>
    <property type="evidence" value="ECO:0007669"/>
    <property type="project" value="UniProtKB-KW"/>
</dbReference>
<keyword evidence="5" id="KW-0067">ATP-binding</keyword>
<dbReference type="Gene3D" id="3.30.200.20">
    <property type="entry name" value="Phosphorylase Kinase, domain 1"/>
    <property type="match status" value="1"/>
</dbReference>
<evidence type="ECO:0000313" key="6">
    <source>
        <dbReference type="EMBL" id="EFP12905.1"/>
    </source>
</evidence>
<dbReference type="STRING" id="31234.E3MZH1"/>
<dbReference type="AlphaFoldDB" id="E3MZH1"/>
<dbReference type="SUPFAM" id="SSF56112">
    <property type="entry name" value="Protein kinase-like (PK-like)"/>
    <property type="match status" value="1"/>
</dbReference>
<name>E3MZH1_CAERE</name>
<reference evidence="6" key="1">
    <citation type="submission" date="2007-07" db="EMBL/GenBank/DDBJ databases">
        <title>PCAP assembly of the Caenorhabditis remanei genome.</title>
        <authorList>
            <consortium name="The Caenorhabditis remanei Sequencing Consortium"/>
            <person name="Wilson R.K."/>
        </authorList>
    </citation>
    <scope>NUCLEOTIDE SEQUENCE [LARGE SCALE GENOMIC DNA]</scope>
    <source>
        <strain evidence="6">PB4641</strain>
    </source>
</reference>
<dbReference type="GO" id="GO:0005524">
    <property type="term" value="F:ATP binding"/>
    <property type="evidence" value="ECO:0007669"/>
    <property type="project" value="UniProtKB-KW"/>
</dbReference>
<evidence type="ECO:0000256" key="1">
    <source>
        <dbReference type="ARBA" id="ARBA00022527"/>
    </source>
</evidence>
<dbReference type="InterPro" id="IPR011009">
    <property type="entry name" value="Kinase-like_dom_sf"/>
</dbReference>
<dbReference type="PANTHER" id="PTHR24056">
    <property type="entry name" value="CELL DIVISION PROTEIN KINASE"/>
    <property type="match status" value="1"/>
</dbReference>
<dbReference type="Gene3D" id="1.10.510.10">
    <property type="entry name" value="Transferase(Phosphotransferase) domain 1"/>
    <property type="match status" value="1"/>
</dbReference>
<evidence type="ECO:0000313" key="7">
    <source>
        <dbReference type="Proteomes" id="UP000008281"/>
    </source>
</evidence>
<evidence type="ECO:0000256" key="3">
    <source>
        <dbReference type="ARBA" id="ARBA00022741"/>
    </source>
</evidence>
<evidence type="ECO:0000256" key="5">
    <source>
        <dbReference type="ARBA" id="ARBA00022840"/>
    </source>
</evidence>
<evidence type="ECO:0000256" key="4">
    <source>
        <dbReference type="ARBA" id="ARBA00022777"/>
    </source>
</evidence>
<sequence>MVSAAQREKKRFFRKNKNKKRARKDLSISDITLLLEKSSLEETESVDIEEGSVEEVKSMNLLSAPFAQHFDPRQIAKPVSTLGSYSVHAKLGRRVQKGWNESGCIVAMKNVYKKQQKGEKVKQMKEARTLRKVEHESIIKLLSVISHGFKQYLVLEYCHFDLDVVIHHKDIMVENSHIKSIAYSLISGLNAIHGKSVAHRDLHPGHVLFTRDGILKISDFGLACCTSDGTHGNVVHCLKSVTFGMWLPYLLGCTDKRATADLWNVGVILGELFLRVSLFSGENERDQIVQVLNLVGEFWGTFNEHNQKYQEISRAWSGDRKRNFHKVFDKKTFNNLFSDQLVVQFVKSLLKPNPDVRTTARGALNNIWFEGVRSDVADLFEMFQNPLHSRMFRYNNNLANI</sequence>
<dbReference type="EMBL" id="DS268500">
    <property type="protein sequence ID" value="EFP12905.1"/>
    <property type="molecule type" value="Genomic_DNA"/>
</dbReference>
<proteinExistence type="predicted"/>
<dbReference type="GO" id="GO:0005634">
    <property type="term" value="C:nucleus"/>
    <property type="evidence" value="ECO:0007669"/>
    <property type="project" value="TreeGrafter"/>
</dbReference>
<accession>E3MZH1</accession>
<keyword evidence="1" id="KW-0723">Serine/threonine-protein kinase</keyword>
<dbReference type="Pfam" id="PF00069">
    <property type="entry name" value="Pkinase"/>
    <property type="match status" value="1"/>
</dbReference>
<keyword evidence="3" id="KW-0547">Nucleotide-binding</keyword>
<evidence type="ECO:0000256" key="2">
    <source>
        <dbReference type="ARBA" id="ARBA00022679"/>
    </source>
</evidence>
<dbReference type="HOGENOM" id="CLU_000288_181_6_1"/>
<keyword evidence="7" id="KW-1185">Reference proteome</keyword>
<dbReference type="InterPro" id="IPR000719">
    <property type="entry name" value="Prot_kinase_dom"/>
</dbReference>
<gene>
    <name evidence="6" type="ORF">CRE_05999</name>
</gene>
<dbReference type="PROSITE" id="PS50011">
    <property type="entry name" value="PROTEIN_KINASE_DOM"/>
    <property type="match status" value="1"/>
</dbReference>
<dbReference type="InterPro" id="IPR050108">
    <property type="entry name" value="CDK"/>
</dbReference>
<keyword evidence="2" id="KW-0808">Transferase</keyword>
<organism evidence="7">
    <name type="scientific">Caenorhabditis remanei</name>
    <name type="common">Caenorhabditis vulgaris</name>
    <dbReference type="NCBI Taxonomy" id="31234"/>
    <lineage>
        <taxon>Eukaryota</taxon>
        <taxon>Metazoa</taxon>
        <taxon>Ecdysozoa</taxon>
        <taxon>Nematoda</taxon>
        <taxon>Chromadorea</taxon>
        <taxon>Rhabditida</taxon>
        <taxon>Rhabditina</taxon>
        <taxon>Rhabditomorpha</taxon>
        <taxon>Rhabditoidea</taxon>
        <taxon>Rhabditidae</taxon>
        <taxon>Peloderinae</taxon>
        <taxon>Caenorhabditis</taxon>
    </lineage>
</organism>
<dbReference type="OrthoDB" id="4062651at2759"/>
<protein>
    <submittedName>
        <fullName evidence="6">Uncharacterized protein</fullName>
    </submittedName>
</protein>